<comment type="caution">
    <text evidence="1">The sequence shown here is derived from an EMBL/GenBank/DDBJ whole genome shotgun (WGS) entry which is preliminary data.</text>
</comment>
<dbReference type="GO" id="GO:0016787">
    <property type="term" value="F:hydrolase activity"/>
    <property type="evidence" value="ECO:0007669"/>
    <property type="project" value="UniProtKB-KW"/>
</dbReference>
<organism evidence="1 2">
    <name type="scientific">Pseudoclavibacter albus</name>
    <dbReference type="NCBI Taxonomy" id="272241"/>
    <lineage>
        <taxon>Bacteria</taxon>
        <taxon>Bacillati</taxon>
        <taxon>Actinomycetota</taxon>
        <taxon>Actinomycetes</taxon>
        <taxon>Micrococcales</taxon>
        <taxon>Microbacteriaceae</taxon>
        <taxon>Pseudoclavibacter</taxon>
    </lineage>
</organism>
<dbReference type="InterPro" id="IPR032582">
    <property type="entry name" value="DUF4916"/>
</dbReference>
<protein>
    <submittedName>
        <fullName evidence="1">NUDIX hydrolase family protein</fullName>
    </submittedName>
</protein>
<name>A0ABT2HVD9_9MICO</name>
<dbReference type="InterPro" id="IPR015797">
    <property type="entry name" value="NUDIX_hydrolase-like_dom_sf"/>
</dbReference>
<dbReference type="EMBL" id="JALXSQ010000007">
    <property type="protein sequence ID" value="MCT2042293.1"/>
    <property type="molecule type" value="Genomic_DNA"/>
</dbReference>
<gene>
    <name evidence="1" type="ORF">M3D15_02910</name>
</gene>
<accession>A0ABT2HVD9</accession>
<evidence type="ECO:0000313" key="2">
    <source>
        <dbReference type="Proteomes" id="UP001525379"/>
    </source>
</evidence>
<evidence type="ECO:0000313" key="1">
    <source>
        <dbReference type="EMBL" id="MCT2042293.1"/>
    </source>
</evidence>
<proteinExistence type="predicted"/>
<dbReference type="Proteomes" id="UP001525379">
    <property type="component" value="Unassembled WGS sequence"/>
</dbReference>
<dbReference type="SUPFAM" id="SSF55811">
    <property type="entry name" value="Nudix"/>
    <property type="match status" value="1"/>
</dbReference>
<reference evidence="1 2" key="1">
    <citation type="submission" date="2022-04" db="EMBL/GenBank/DDBJ databases">
        <title>Human microbiome associated bacterial genomes.</title>
        <authorList>
            <person name="Sandstrom S."/>
            <person name="Salamzade R."/>
            <person name="Kalan L.R."/>
        </authorList>
    </citation>
    <scope>NUCLEOTIDE SEQUENCE [LARGE SCALE GENOMIC DNA]</scope>
    <source>
        <strain evidence="2">p3-SID1799</strain>
    </source>
</reference>
<keyword evidence="1" id="KW-0378">Hydrolase</keyword>
<sequence>MRVSTPDPESNGGWLSGEDLDYVRRRVPILYVEAIPVRLAPSGELEHIGLLLQANEDGVMTRAFVSGRVNYGESLRDTLNRHLEKDLGPMALPQLPACLTPVTVAEYSPIPGARLVDERQHAVSLVYVVPVSGECDPCENALEVSWLTPGEALDPDLLEELEGGRARILKTVIGQLSAWP</sequence>
<dbReference type="Pfam" id="PF16262">
    <property type="entry name" value="DUF4916"/>
    <property type="match status" value="1"/>
</dbReference>
<keyword evidence="2" id="KW-1185">Reference proteome</keyword>
<dbReference type="RefSeq" id="WP_206394207.1">
    <property type="nucleotide sequence ID" value="NZ_JAFDPW010000001.1"/>
</dbReference>
<dbReference type="Gene3D" id="3.90.79.10">
    <property type="entry name" value="Nucleoside Triphosphate Pyrophosphohydrolase"/>
    <property type="match status" value="1"/>
</dbReference>